<feature type="repeat" description="WD" evidence="3">
    <location>
        <begin position="207"/>
        <end position="248"/>
    </location>
</feature>
<dbReference type="PROSITE" id="PS50294">
    <property type="entry name" value="WD_REPEATS_REGION"/>
    <property type="match status" value="4"/>
</dbReference>
<keyword evidence="1 3" id="KW-0853">WD repeat</keyword>
<dbReference type="InterPro" id="IPR001680">
    <property type="entry name" value="WD40_rpt"/>
</dbReference>
<evidence type="ECO:0000256" key="2">
    <source>
        <dbReference type="ARBA" id="ARBA00022737"/>
    </source>
</evidence>
<feature type="repeat" description="WD" evidence="3">
    <location>
        <begin position="250"/>
        <end position="291"/>
    </location>
</feature>
<dbReference type="PANTHER" id="PTHR19848">
    <property type="entry name" value="WD40 REPEAT PROTEIN"/>
    <property type="match status" value="1"/>
</dbReference>
<dbReference type="Proteomes" id="UP001354989">
    <property type="component" value="Chromosome"/>
</dbReference>
<dbReference type="InterPro" id="IPR036322">
    <property type="entry name" value="WD40_repeat_dom_sf"/>
</dbReference>
<dbReference type="InterPro" id="IPR015943">
    <property type="entry name" value="WD40/YVTN_repeat-like_dom_sf"/>
</dbReference>
<dbReference type="Pfam" id="PF00400">
    <property type="entry name" value="WD40"/>
    <property type="match status" value="4"/>
</dbReference>
<organism evidence="4 5">
    <name type="scientific">Persicobacter psychrovividus</name>
    <dbReference type="NCBI Taxonomy" id="387638"/>
    <lineage>
        <taxon>Bacteria</taxon>
        <taxon>Pseudomonadati</taxon>
        <taxon>Bacteroidota</taxon>
        <taxon>Cytophagia</taxon>
        <taxon>Cytophagales</taxon>
        <taxon>Persicobacteraceae</taxon>
        <taxon>Persicobacter</taxon>
    </lineage>
</organism>
<evidence type="ECO:0000313" key="4">
    <source>
        <dbReference type="EMBL" id="BDC98366.1"/>
    </source>
</evidence>
<dbReference type="SMART" id="SM00320">
    <property type="entry name" value="WD40"/>
    <property type="match status" value="6"/>
</dbReference>
<dbReference type="Gene3D" id="2.130.10.10">
    <property type="entry name" value="YVTN repeat-like/Quinoprotein amine dehydrogenase"/>
    <property type="match status" value="2"/>
</dbReference>
<dbReference type="InterPro" id="IPR019775">
    <property type="entry name" value="WD40_repeat_CS"/>
</dbReference>
<dbReference type="RefSeq" id="WP_338397631.1">
    <property type="nucleotide sequence ID" value="NZ_AP025292.1"/>
</dbReference>
<reference evidence="4 5" key="1">
    <citation type="submission" date="2021-12" db="EMBL/GenBank/DDBJ databases">
        <title>Genome sequencing of bacteria with rrn-lacking chromosome and rrn-plasmid.</title>
        <authorList>
            <person name="Anda M."/>
            <person name="Iwasaki W."/>
        </authorList>
    </citation>
    <scope>NUCLEOTIDE SEQUENCE [LARGE SCALE GENOMIC DNA]</scope>
    <source>
        <strain evidence="4 5">NBRC 101262</strain>
    </source>
</reference>
<protein>
    <recommendedName>
        <fullName evidence="6">WD40 repeat domain-containing protein</fullName>
    </recommendedName>
</protein>
<feature type="repeat" description="WD" evidence="3">
    <location>
        <begin position="297"/>
        <end position="336"/>
    </location>
</feature>
<evidence type="ECO:0000313" key="5">
    <source>
        <dbReference type="Proteomes" id="UP001354989"/>
    </source>
</evidence>
<keyword evidence="2" id="KW-0677">Repeat</keyword>
<dbReference type="SUPFAM" id="SSF50978">
    <property type="entry name" value="WD40 repeat-like"/>
    <property type="match status" value="1"/>
</dbReference>
<accession>A0ABM7VBS6</accession>
<dbReference type="EMBL" id="AP025292">
    <property type="protein sequence ID" value="BDC98366.1"/>
    <property type="molecule type" value="Genomic_DNA"/>
</dbReference>
<gene>
    <name evidence="4" type="ORF">PEPS_06470</name>
</gene>
<evidence type="ECO:0000256" key="3">
    <source>
        <dbReference type="PROSITE-ProRule" id="PRU00221"/>
    </source>
</evidence>
<proteinExistence type="predicted"/>
<name>A0ABM7VBS6_9BACT</name>
<dbReference type="PRINTS" id="PR00320">
    <property type="entry name" value="GPROTEINBRPT"/>
</dbReference>
<sequence length="336" mass="37804">MNQALLVSFKITEFCKLTVEVIRIIYQKENKLIQVDKKYTFSGHKDCVYSLEKGPGEQQFFSGAGDGMVVGWDIAQPDEGKLVARLKNSVYALRYLPEQDILLVGHNFEGLHLIKVAEAKEIASLKCTDANIFDIQVYQDKAWVACGNGELLLIDLPSVTVLERIQATEKAARTIAISAKNQEVAVGFSDHQVRIFDLHTHELKHTLEGHSSSVFSVVYSPDESCLLTTGRDAQIKVWKSEDAYRMVKNIPAHMYAINSLAFDPSGDYFASASMDKSIKLWRYSDFRLLKVLDKSRHAGHATSVNKLIWLTPSEELISGSDDRNISIWNINFNEKS</sequence>
<feature type="repeat" description="WD" evidence="3">
    <location>
        <begin position="41"/>
        <end position="74"/>
    </location>
</feature>
<dbReference type="PANTHER" id="PTHR19848:SF8">
    <property type="entry name" value="F-BOX AND WD REPEAT DOMAIN CONTAINING 7"/>
    <property type="match status" value="1"/>
</dbReference>
<evidence type="ECO:0008006" key="6">
    <source>
        <dbReference type="Google" id="ProtNLM"/>
    </source>
</evidence>
<dbReference type="PROSITE" id="PS50082">
    <property type="entry name" value="WD_REPEATS_2"/>
    <property type="match status" value="4"/>
</dbReference>
<dbReference type="InterPro" id="IPR020472">
    <property type="entry name" value="WD40_PAC1"/>
</dbReference>
<dbReference type="PROSITE" id="PS00678">
    <property type="entry name" value="WD_REPEATS_1"/>
    <property type="match status" value="1"/>
</dbReference>
<evidence type="ECO:0000256" key="1">
    <source>
        <dbReference type="ARBA" id="ARBA00022574"/>
    </source>
</evidence>
<keyword evidence="5" id="KW-1185">Reference proteome</keyword>